<dbReference type="InterPro" id="IPR035940">
    <property type="entry name" value="CAP_sf"/>
</dbReference>
<dbReference type="PANTHER" id="PTHR31157">
    <property type="entry name" value="SCP DOMAIN-CONTAINING PROTEIN"/>
    <property type="match status" value="1"/>
</dbReference>
<evidence type="ECO:0000313" key="3">
    <source>
        <dbReference type="EMBL" id="PWJ18187.1"/>
    </source>
</evidence>
<evidence type="ECO:0000313" key="6">
    <source>
        <dbReference type="Proteomes" id="UP000251571"/>
    </source>
</evidence>
<evidence type="ECO:0000313" key="5">
    <source>
        <dbReference type="Proteomes" id="UP000245839"/>
    </source>
</evidence>
<proteinExistence type="predicted"/>
<organism evidence="4 6">
    <name type="scientific">Jannaschia seohaensis</name>
    <dbReference type="NCBI Taxonomy" id="475081"/>
    <lineage>
        <taxon>Bacteria</taxon>
        <taxon>Pseudomonadati</taxon>
        <taxon>Pseudomonadota</taxon>
        <taxon>Alphaproteobacteria</taxon>
        <taxon>Rhodobacterales</taxon>
        <taxon>Roseobacteraceae</taxon>
        <taxon>Jannaschia</taxon>
    </lineage>
</organism>
<dbReference type="PANTHER" id="PTHR31157:SF1">
    <property type="entry name" value="SCP DOMAIN-CONTAINING PROTEIN"/>
    <property type="match status" value="1"/>
</dbReference>
<dbReference type="AlphaFoldDB" id="A0A2Y9C0R1"/>
<accession>A0A2Y9C0R1</accession>
<gene>
    <name evidence="3" type="ORF">BCF38_105175</name>
    <name evidence="4" type="ORF">SAMN05421539_105175</name>
</gene>
<sequence length="149" mass="15847">MRLLLAVCLLTILPALAMAQSAGLSGSALERANAERQERGLPPLGTDPRLARAAEEQAAHMARVGRMTHRGPRGEDIMRRVRGAGFRSCFAAENVAFGQPDGNAVTTAWMGSASHRRNILDKRASVAAVAGARRADGVIYWAMILAAPC</sequence>
<evidence type="ECO:0000259" key="2">
    <source>
        <dbReference type="Pfam" id="PF00188"/>
    </source>
</evidence>
<evidence type="ECO:0000256" key="1">
    <source>
        <dbReference type="SAM" id="SignalP"/>
    </source>
</evidence>
<dbReference type="Gene3D" id="3.40.33.10">
    <property type="entry name" value="CAP"/>
    <property type="match status" value="1"/>
</dbReference>
<dbReference type="InterPro" id="IPR014044">
    <property type="entry name" value="CAP_dom"/>
</dbReference>
<feature type="domain" description="SCP" evidence="2">
    <location>
        <begin position="29"/>
        <end position="141"/>
    </location>
</feature>
<evidence type="ECO:0000313" key="4">
    <source>
        <dbReference type="EMBL" id="SSA46712.1"/>
    </source>
</evidence>
<keyword evidence="5" id="KW-1185">Reference proteome</keyword>
<dbReference type="EMBL" id="UETC01000005">
    <property type="protein sequence ID" value="SSA46712.1"/>
    <property type="molecule type" value="Genomic_DNA"/>
</dbReference>
<dbReference type="OrthoDB" id="419320at2"/>
<reference evidence="3 5" key="2">
    <citation type="submission" date="2018-03" db="EMBL/GenBank/DDBJ databases">
        <title>Genomic Encyclopedia of Archaeal and Bacterial Type Strains, Phase II (KMG-II): from individual species to whole genera.</title>
        <authorList>
            <person name="Goeker M."/>
        </authorList>
    </citation>
    <scope>NUCLEOTIDE SEQUENCE [LARGE SCALE GENOMIC DNA]</scope>
    <source>
        <strain evidence="3 5">DSM 25227</strain>
    </source>
</reference>
<dbReference type="Proteomes" id="UP000251571">
    <property type="component" value="Unassembled WGS sequence"/>
</dbReference>
<name>A0A2Y9C0R1_9RHOB</name>
<dbReference type="Proteomes" id="UP000245839">
    <property type="component" value="Unassembled WGS sequence"/>
</dbReference>
<dbReference type="RefSeq" id="WP_109564665.1">
    <property type="nucleotide sequence ID" value="NZ_QGDJ01000005.1"/>
</dbReference>
<feature type="signal peptide" evidence="1">
    <location>
        <begin position="1"/>
        <end position="19"/>
    </location>
</feature>
<feature type="chain" id="PRO_5044071943" evidence="1">
    <location>
        <begin position="20"/>
        <end position="149"/>
    </location>
</feature>
<keyword evidence="1" id="KW-0732">Signal</keyword>
<dbReference type="SUPFAM" id="SSF55797">
    <property type="entry name" value="PR-1-like"/>
    <property type="match status" value="1"/>
</dbReference>
<dbReference type="Pfam" id="PF00188">
    <property type="entry name" value="CAP"/>
    <property type="match status" value="1"/>
</dbReference>
<protein>
    <submittedName>
        <fullName evidence="4">Uncharacterized conserved protein YkwD, contains CAP (CSP/antigen 5/PR1) domain</fullName>
    </submittedName>
    <submittedName>
        <fullName evidence="3">Uncharacterized protein YkwD</fullName>
    </submittedName>
</protein>
<dbReference type="EMBL" id="QGDJ01000005">
    <property type="protein sequence ID" value="PWJ18187.1"/>
    <property type="molecule type" value="Genomic_DNA"/>
</dbReference>
<reference evidence="4 6" key="1">
    <citation type="submission" date="2016-10" db="EMBL/GenBank/DDBJ databases">
        <authorList>
            <person name="Cai Z."/>
        </authorList>
    </citation>
    <scope>NUCLEOTIDE SEQUENCE [LARGE SCALE GENOMIC DNA]</scope>
    <source>
        <strain evidence="4 6">DSM 25227</strain>
    </source>
</reference>
<dbReference type="CDD" id="cd05379">
    <property type="entry name" value="CAP_bacterial"/>
    <property type="match status" value="1"/>
</dbReference>